<keyword evidence="1" id="KW-0547">Nucleotide-binding</keyword>
<dbReference type="PRINTS" id="PR00038">
    <property type="entry name" value="HTHLUXR"/>
</dbReference>
<protein>
    <submittedName>
        <fullName evidence="6">Regulatory LuxR family protein</fullName>
    </submittedName>
</protein>
<evidence type="ECO:0000256" key="4">
    <source>
        <dbReference type="SAM" id="MobiDB-lite"/>
    </source>
</evidence>
<evidence type="ECO:0000256" key="1">
    <source>
        <dbReference type="ARBA" id="ARBA00022741"/>
    </source>
</evidence>
<dbReference type="SUPFAM" id="SSF46894">
    <property type="entry name" value="C-terminal effector domain of the bipartite response regulators"/>
    <property type="match status" value="1"/>
</dbReference>
<dbReference type="GO" id="GO:0006355">
    <property type="term" value="P:regulation of DNA-templated transcription"/>
    <property type="evidence" value="ECO:0007669"/>
    <property type="project" value="InterPro"/>
</dbReference>
<dbReference type="InterPro" id="IPR000792">
    <property type="entry name" value="Tscrpt_reg_LuxR_C"/>
</dbReference>
<dbReference type="InterPro" id="IPR011990">
    <property type="entry name" value="TPR-like_helical_dom_sf"/>
</dbReference>
<dbReference type="Proteomes" id="UP000316096">
    <property type="component" value="Unassembled WGS sequence"/>
</dbReference>
<dbReference type="EMBL" id="VFOZ01000001">
    <property type="protein sequence ID" value="TQL96778.1"/>
    <property type="molecule type" value="Genomic_DNA"/>
</dbReference>
<reference evidence="6 7" key="1">
    <citation type="submission" date="2019-06" db="EMBL/GenBank/DDBJ databases">
        <title>Sequencing the genomes of 1000 actinobacteria strains.</title>
        <authorList>
            <person name="Klenk H.-P."/>
        </authorList>
    </citation>
    <scope>NUCLEOTIDE SEQUENCE [LARGE SCALE GENOMIC DNA]</scope>
    <source>
        <strain evidence="6 7">DSM 102200</strain>
    </source>
</reference>
<dbReference type="RefSeq" id="WP_185792153.1">
    <property type="nucleotide sequence ID" value="NZ_VFOZ01000001.1"/>
</dbReference>
<feature type="region of interest" description="Disordered" evidence="4">
    <location>
        <begin position="1"/>
        <end position="22"/>
    </location>
</feature>
<dbReference type="CDD" id="cd06170">
    <property type="entry name" value="LuxR_C_like"/>
    <property type="match status" value="1"/>
</dbReference>
<dbReference type="GO" id="GO:0005737">
    <property type="term" value="C:cytoplasm"/>
    <property type="evidence" value="ECO:0007669"/>
    <property type="project" value="TreeGrafter"/>
</dbReference>
<keyword evidence="7" id="KW-1185">Reference proteome</keyword>
<dbReference type="SMART" id="SM00421">
    <property type="entry name" value="HTH_LUXR"/>
    <property type="match status" value="1"/>
</dbReference>
<dbReference type="Gene3D" id="1.25.40.10">
    <property type="entry name" value="Tetratricopeptide repeat domain"/>
    <property type="match status" value="1"/>
</dbReference>
<comment type="caution">
    <text evidence="6">The sequence shown here is derived from an EMBL/GenBank/DDBJ whole genome shotgun (WGS) entry which is preliminary data.</text>
</comment>
<dbReference type="GO" id="GO:0003677">
    <property type="term" value="F:DNA binding"/>
    <property type="evidence" value="ECO:0007669"/>
    <property type="project" value="InterPro"/>
</dbReference>
<dbReference type="InterPro" id="IPR041664">
    <property type="entry name" value="AAA_16"/>
</dbReference>
<accession>A0A543CI69</accession>
<dbReference type="Gene3D" id="1.10.10.10">
    <property type="entry name" value="Winged helix-like DNA-binding domain superfamily/Winged helix DNA-binding domain"/>
    <property type="match status" value="1"/>
</dbReference>
<feature type="domain" description="HTH luxR-type" evidence="5">
    <location>
        <begin position="900"/>
        <end position="965"/>
    </location>
</feature>
<dbReference type="Pfam" id="PF13191">
    <property type="entry name" value="AAA_16"/>
    <property type="match status" value="1"/>
</dbReference>
<feature type="coiled-coil region" evidence="3">
    <location>
        <begin position="593"/>
        <end position="620"/>
    </location>
</feature>
<dbReference type="InterPro" id="IPR016032">
    <property type="entry name" value="Sig_transdc_resp-reg_C-effctor"/>
</dbReference>
<dbReference type="PANTHER" id="PTHR16305:SF35">
    <property type="entry name" value="TRANSCRIPTIONAL ACTIVATOR DOMAIN"/>
    <property type="match status" value="1"/>
</dbReference>
<evidence type="ECO:0000313" key="6">
    <source>
        <dbReference type="EMBL" id="TQL96778.1"/>
    </source>
</evidence>
<dbReference type="InterPro" id="IPR027417">
    <property type="entry name" value="P-loop_NTPase"/>
</dbReference>
<gene>
    <name evidence="6" type="ORF">FB559_2331</name>
</gene>
<dbReference type="Pfam" id="PF00196">
    <property type="entry name" value="GerE"/>
    <property type="match status" value="1"/>
</dbReference>
<evidence type="ECO:0000259" key="5">
    <source>
        <dbReference type="PROSITE" id="PS50043"/>
    </source>
</evidence>
<keyword evidence="2" id="KW-0067">ATP-binding</keyword>
<evidence type="ECO:0000256" key="3">
    <source>
        <dbReference type="SAM" id="Coils"/>
    </source>
</evidence>
<evidence type="ECO:0000256" key="2">
    <source>
        <dbReference type="ARBA" id="ARBA00022840"/>
    </source>
</evidence>
<proteinExistence type="predicted"/>
<dbReference type="AlphaFoldDB" id="A0A543CI69"/>
<dbReference type="GO" id="GO:0004016">
    <property type="term" value="F:adenylate cyclase activity"/>
    <property type="evidence" value="ECO:0007669"/>
    <property type="project" value="TreeGrafter"/>
</dbReference>
<evidence type="ECO:0000313" key="7">
    <source>
        <dbReference type="Proteomes" id="UP000316096"/>
    </source>
</evidence>
<dbReference type="InterPro" id="IPR036388">
    <property type="entry name" value="WH-like_DNA-bd_sf"/>
</dbReference>
<dbReference type="SUPFAM" id="SSF52540">
    <property type="entry name" value="P-loop containing nucleoside triphosphate hydrolases"/>
    <property type="match status" value="1"/>
</dbReference>
<name>A0A543CI69_9ACTN</name>
<organism evidence="6 7">
    <name type="scientific">Actinoallomurus bryophytorum</name>
    <dbReference type="NCBI Taxonomy" id="1490222"/>
    <lineage>
        <taxon>Bacteria</taxon>
        <taxon>Bacillati</taxon>
        <taxon>Actinomycetota</taxon>
        <taxon>Actinomycetes</taxon>
        <taxon>Streptosporangiales</taxon>
        <taxon>Thermomonosporaceae</taxon>
        <taxon>Actinoallomurus</taxon>
    </lineage>
</organism>
<keyword evidence="3" id="KW-0175">Coiled coil</keyword>
<dbReference type="PANTHER" id="PTHR16305">
    <property type="entry name" value="TESTICULAR SOLUBLE ADENYLYL CYCLASE"/>
    <property type="match status" value="1"/>
</dbReference>
<dbReference type="PROSITE" id="PS50043">
    <property type="entry name" value="HTH_LUXR_2"/>
    <property type="match status" value="1"/>
</dbReference>
<dbReference type="GO" id="GO:0005524">
    <property type="term" value="F:ATP binding"/>
    <property type="evidence" value="ECO:0007669"/>
    <property type="project" value="UniProtKB-KW"/>
</dbReference>
<sequence>MGAPPSASDTAAGGVDLGRSSRRGWRGRSREWKIVTALLRAAEESRGGVLLIEGQSGMGKSRLLADAIEAAAGRGFMLAHGAADEPSQLAPLVPLMMALGESPQTLREVKGPPSDTVDLRLWLIEQLQARLEERVSHGPLLIALDDLQWADPTTLLALRSLIPELASYPLVWILSCTTGHTACGVDRLYEVLQRDGAGRVVLEPLGERAVAEIVADVLGAAPSPELLALTGATGGNPFMLVELLRGLRDEGAAAIADGQVQLVSRRLPRRVQEIARTRLGRLSPHTRHLLQVAAILGRSFRVDDLADMFAEPPSRLLPALEEAETAGVVVPSGDQLMFRHDLLWQAVTETVTMPVRHALHRQAAEMLLKRGGSAIPAAAHLMHYARPGDAHALEGLDHAVGEVLPSSPQSAADLAVRALELTASSDPGRFDRTVTAVYALTTSGRLPEAAEFARTAMSQASQPGQAARLRYELAYALLLAGRPLEAVTEAETALGQPDLPDELRGLAEQVLFRALYACHDYRRGRERAEVIVAAKRDHSHAAQVGAHMLLSYSAWADGRSAGGIDHIREAVRIAPRDQVQARRAHPRLHLAFILTDMRMLEEAEAQLQSASEEITALGHTAYASCPAIFRARLRLAEGRLDDATAEAQAGLAIADEMSMDAFVLVGLAVLMIVAVHRGDMDTATAHAQRYEDRRQAGARFGITWGTWALALLADAQDGPRKALDLLHAAYTDPAEQRYLLMSEPDAAAWLTRTALEAGDRAGAETVAATAGRLAGDNPDFPSLAAAAAHAQGILRGDRMELSRAATTHLGPWSRASAAEDLGVLLAAPAGDSGRLDSAQQGCDHHGSGRHGCDHEAAIEALDEALDGYQRIGAGRDAARIRARLRRLGVRRRHWTQSERPVSGWSSLTDTERNVAALAAQGLTNPQVATQMFVSPHTVKFHLRQVFRKLGIASRVELARLATEHTADGGVTGHPEAS</sequence>